<protein>
    <submittedName>
        <fullName evidence="1">Uncharacterized protein</fullName>
    </submittedName>
</protein>
<dbReference type="STRING" id="1150864.MILUP08_30060"/>
<comment type="caution">
    <text evidence="1">The sequence shown here is derived from an EMBL/GenBank/DDBJ whole genome shotgun (WGS) entry which is preliminary data.</text>
</comment>
<proteinExistence type="predicted"/>
<dbReference type="EMBL" id="CAIE01000034">
    <property type="protein sequence ID" value="CCH19344.1"/>
    <property type="molecule type" value="Genomic_DNA"/>
</dbReference>
<dbReference type="AlphaFoldDB" id="I0L697"/>
<evidence type="ECO:0000313" key="2">
    <source>
        <dbReference type="Proteomes" id="UP000003448"/>
    </source>
</evidence>
<evidence type="ECO:0000313" key="1">
    <source>
        <dbReference type="EMBL" id="CCH19344.1"/>
    </source>
</evidence>
<name>I0L697_9ACTN</name>
<keyword evidence="2" id="KW-1185">Reference proteome</keyword>
<accession>I0L697</accession>
<gene>
    <name evidence="1" type="ORF">MILUP08_30060</name>
</gene>
<organism evidence="1 2">
    <name type="scientific">Micromonospora lupini str. Lupac 08</name>
    <dbReference type="NCBI Taxonomy" id="1150864"/>
    <lineage>
        <taxon>Bacteria</taxon>
        <taxon>Bacillati</taxon>
        <taxon>Actinomycetota</taxon>
        <taxon>Actinomycetes</taxon>
        <taxon>Micromonosporales</taxon>
        <taxon>Micromonosporaceae</taxon>
        <taxon>Micromonospora</taxon>
    </lineage>
</organism>
<reference evidence="2" key="1">
    <citation type="journal article" date="2012" name="J. Bacteriol.">
        <title>Genome Sequence of Micromonospora lupini Lupac 08, Isolated from Root Nodules of Lupinus angustifolius.</title>
        <authorList>
            <person name="Alonso-Vega P."/>
            <person name="Normand P."/>
            <person name="Bacigalupe R."/>
            <person name="Pujic P."/>
            <person name="Lajus A."/>
            <person name="Vallenet D."/>
            <person name="Carro L."/>
            <person name="Coll P."/>
            <person name="Trujillo M.E."/>
        </authorList>
    </citation>
    <scope>NUCLEOTIDE SEQUENCE [LARGE SCALE GENOMIC DNA]</scope>
    <source>
        <strain evidence="2">Lupac 08</strain>
    </source>
</reference>
<dbReference type="Proteomes" id="UP000003448">
    <property type="component" value="Unassembled WGS sequence"/>
</dbReference>
<dbReference type="RefSeq" id="WP_007453584.1">
    <property type="nucleotide sequence ID" value="NZ_HF570107.1"/>
</dbReference>
<sequence length="109" mass="12406">MLAVLFDDDLEWWIQGRVLSHVMGLVPADVAAVDEFDEWLSPGRAMGYLDIRKIENPEAAKRFVRALSVGAHSALEETQEQEPADEEMVEFYRGLCQTVDKAVRLPRFL</sequence>